<accession>A0A3N0BTY6</accession>
<dbReference type="GO" id="GO:0006508">
    <property type="term" value="P:proteolysis"/>
    <property type="evidence" value="ECO:0007669"/>
    <property type="project" value="UniProtKB-KW"/>
</dbReference>
<reference evidence="3 4" key="1">
    <citation type="submission" date="2018-10" db="EMBL/GenBank/DDBJ databases">
        <title>Genome sequencing of Pedobacter jejuensis TNB23.</title>
        <authorList>
            <person name="Cho Y.-J."/>
            <person name="Cho A."/>
            <person name="Kim O.-S."/>
        </authorList>
    </citation>
    <scope>NUCLEOTIDE SEQUENCE [LARGE SCALE GENOMIC DNA]</scope>
    <source>
        <strain evidence="3 4">TNB23</strain>
    </source>
</reference>
<feature type="transmembrane region" description="Helical" evidence="1">
    <location>
        <begin position="45"/>
        <end position="66"/>
    </location>
</feature>
<feature type="transmembrane region" description="Helical" evidence="1">
    <location>
        <begin position="153"/>
        <end position="170"/>
    </location>
</feature>
<dbReference type="Pfam" id="PF02517">
    <property type="entry name" value="Rce1-like"/>
    <property type="match status" value="1"/>
</dbReference>
<keyword evidence="1" id="KW-0812">Transmembrane</keyword>
<dbReference type="PANTHER" id="PTHR39430:SF1">
    <property type="entry name" value="PROTEASE"/>
    <property type="match status" value="1"/>
</dbReference>
<organism evidence="3 4">
    <name type="scientific">Pedobacter jejuensis</name>
    <dbReference type="NCBI Taxonomy" id="1268550"/>
    <lineage>
        <taxon>Bacteria</taxon>
        <taxon>Pseudomonadati</taxon>
        <taxon>Bacteroidota</taxon>
        <taxon>Sphingobacteriia</taxon>
        <taxon>Sphingobacteriales</taxon>
        <taxon>Sphingobacteriaceae</taxon>
        <taxon>Pedobacter</taxon>
    </lineage>
</organism>
<dbReference type="Proteomes" id="UP000274046">
    <property type="component" value="Unassembled WGS sequence"/>
</dbReference>
<feature type="transmembrane region" description="Helical" evidence="1">
    <location>
        <begin position="87"/>
        <end position="108"/>
    </location>
</feature>
<keyword evidence="4" id="KW-1185">Reference proteome</keyword>
<keyword evidence="3" id="KW-0378">Hydrolase</keyword>
<dbReference type="EMBL" id="RBEE01000023">
    <property type="protein sequence ID" value="RNL52531.1"/>
    <property type="molecule type" value="Genomic_DNA"/>
</dbReference>
<evidence type="ECO:0000256" key="1">
    <source>
        <dbReference type="SAM" id="Phobius"/>
    </source>
</evidence>
<dbReference type="InterPro" id="IPR003675">
    <property type="entry name" value="Rce1/LyrA-like_dom"/>
</dbReference>
<feature type="transmembrane region" description="Helical" evidence="1">
    <location>
        <begin position="176"/>
        <end position="194"/>
    </location>
</feature>
<feature type="transmembrane region" description="Helical" evidence="1">
    <location>
        <begin position="201"/>
        <end position="221"/>
    </location>
</feature>
<dbReference type="GO" id="GO:0004175">
    <property type="term" value="F:endopeptidase activity"/>
    <property type="evidence" value="ECO:0007669"/>
    <property type="project" value="UniProtKB-ARBA"/>
</dbReference>
<evidence type="ECO:0000259" key="2">
    <source>
        <dbReference type="Pfam" id="PF02517"/>
    </source>
</evidence>
<proteinExistence type="predicted"/>
<keyword evidence="1" id="KW-0472">Membrane</keyword>
<dbReference type="PANTHER" id="PTHR39430">
    <property type="entry name" value="MEMBRANE-ASSOCIATED PROTEASE-RELATED"/>
    <property type="match status" value="1"/>
</dbReference>
<dbReference type="RefSeq" id="WP_123206334.1">
    <property type="nucleotide sequence ID" value="NZ_RBEE01000023.1"/>
</dbReference>
<dbReference type="OrthoDB" id="324900at2"/>
<keyword evidence="3" id="KW-0482">Metalloprotease</keyword>
<name>A0A3N0BTY6_9SPHI</name>
<feature type="transmembrane region" description="Helical" evidence="1">
    <location>
        <begin position="241"/>
        <end position="268"/>
    </location>
</feature>
<dbReference type="GO" id="GO:0080120">
    <property type="term" value="P:CAAX-box protein maturation"/>
    <property type="evidence" value="ECO:0007669"/>
    <property type="project" value="UniProtKB-ARBA"/>
</dbReference>
<feature type="transmembrane region" description="Helical" evidence="1">
    <location>
        <begin position="123"/>
        <end position="141"/>
    </location>
</feature>
<dbReference type="GO" id="GO:0008237">
    <property type="term" value="F:metallopeptidase activity"/>
    <property type="evidence" value="ECO:0007669"/>
    <property type="project" value="UniProtKB-KW"/>
</dbReference>
<dbReference type="AlphaFoldDB" id="A0A3N0BTY6"/>
<protein>
    <submittedName>
        <fullName evidence="3">CPBP family intramembrane metalloprotease</fullName>
    </submittedName>
</protein>
<keyword evidence="1" id="KW-1133">Transmembrane helix</keyword>
<feature type="domain" description="CAAX prenyl protease 2/Lysostaphin resistance protein A-like" evidence="2">
    <location>
        <begin position="123"/>
        <end position="213"/>
    </location>
</feature>
<keyword evidence="3" id="KW-0645">Protease</keyword>
<evidence type="ECO:0000313" key="3">
    <source>
        <dbReference type="EMBL" id="RNL52531.1"/>
    </source>
</evidence>
<sequence>MENKFLYYLKPILRVVLFIFFIFLWSVPFSIIFQFEIFKFSNNLFSQLIFEAAAILIVIGALLMIFHIYPNRNFSTIFIKMNTLIPFLKGSIIGFLLILLCATIMYFLNSVQFTATRILPLNIAGYLLFFILVGVFEEFTFRSFPLVVFAERYLIPVTVLSNGILFGLIHFTNPGFSALAMINITLCGILFSIITLQKGNIWWAVGIHFAWNFTQGNLLGFKVSGLAQSGLLAAKPIGNPMFSGGTFGIEGSAICTIILLIYIIWLLFKEKIMPVKEIEAV</sequence>
<feature type="transmembrane region" description="Helical" evidence="1">
    <location>
        <begin position="12"/>
        <end position="33"/>
    </location>
</feature>
<comment type="caution">
    <text evidence="3">The sequence shown here is derived from an EMBL/GenBank/DDBJ whole genome shotgun (WGS) entry which is preliminary data.</text>
</comment>
<gene>
    <name evidence="3" type="ORF">D7004_13360</name>
</gene>
<evidence type="ECO:0000313" key="4">
    <source>
        <dbReference type="Proteomes" id="UP000274046"/>
    </source>
</evidence>